<proteinExistence type="predicted"/>
<evidence type="ECO:0000313" key="2">
    <source>
        <dbReference type="EMBL" id="CBX99901.1"/>
    </source>
</evidence>
<accession>E5A8F6</accession>
<dbReference type="AlphaFoldDB" id="E5A8F6"/>
<evidence type="ECO:0000256" key="1">
    <source>
        <dbReference type="SAM" id="MobiDB-lite"/>
    </source>
</evidence>
<dbReference type="Proteomes" id="UP000002668">
    <property type="component" value="Genome"/>
</dbReference>
<dbReference type="VEuPathDB" id="FungiDB:LEMA_uP074900.1"/>
<dbReference type="EMBL" id="FP929137">
    <property type="protein sequence ID" value="CBX99901.1"/>
    <property type="molecule type" value="Genomic_DNA"/>
</dbReference>
<name>E5A8F6_LEPMJ</name>
<sequence>MQLGTAPPYATKRNHQPSRKNSLLCHTATNHPTMPPIP</sequence>
<keyword evidence="3" id="KW-1185">Reference proteome</keyword>
<protein>
    <submittedName>
        <fullName evidence="2">Predicted protein</fullName>
    </submittedName>
</protein>
<reference evidence="3" key="1">
    <citation type="journal article" date="2011" name="Nat. Commun.">
        <title>Effector diversification within compartments of the Leptosphaeria maculans genome affected by Repeat-Induced Point mutations.</title>
        <authorList>
            <person name="Rouxel T."/>
            <person name="Grandaubert J."/>
            <person name="Hane J.K."/>
            <person name="Hoede C."/>
            <person name="van de Wouw A.P."/>
            <person name="Couloux A."/>
            <person name="Dominguez V."/>
            <person name="Anthouard V."/>
            <person name="Bally P."/>
            <person name="Bourras S."/>
            <person name="Cozijnsen A.J."/>
            <person name="Ciuffetti L.M."/>
            <person name="Degrave A."/>
            <person name="Dilmaghani A."/>
            <person name="Duret L."/>
            <person name="Fudal I."/>
            <person name="Goodwin S.B."/>
            <person name="Gout L."/>
            <person name="Glaser N."/>
            <person name="Linglin J."/>
            <person name="Kema G.H.J."/>
            <person name="Lapalu N."/>
            <person name="Lawrence C.B."/>
            <person name="May K."/>
            <person name="Meyer M."/>
            <person name="Ollivier B."/>
            <person name="Poulain J."/>
            <person name="Schoch C.L."/>
            <person name="Simon A."/>
            <person name="Spatafora J.W."/>
            <person name="Stachowiak A."/>
            <person name="Turgeon B.G."/>
            <person name="Tyler B.M."/>
            <person name="Vincent D."/>
            <person name="Weissenbach J."/>
            <person name="Amselem J."/>
            <person name="Quesneville H."/>
            <person name="Oliver R.P."/>
            <person name="Wincker P."/>
            <person name="Balesdent M.-H."/>
            <person name="Howlett B.J."/>
        </authorList>
    </citation>
    <scope>NUCLEOTIDE SEQUENCE [LARGE SCALE GENOMIC DNA]</scope>
    <source>
        <strain evidence="3">JN3 / isolate v23.1.3 / race Av1-4-5-6-7-8</strain>
    </source>
</reference>
<evidence type="ECO:0000313" key="3">
    <source>
        <dbReference type="Proteomes" id="UP000002668"/>
    </source>
</evidence>
<gene>
    <name evidence="2" type="ORF">LEMA_uP074900.1</name>
</gene>
<dbReference type="HOGENOM" id="CLU_3335735_0_0_1"/>
<organism evidence="3">
    <name type="scientific">Leptosphaeria maculans (strain JN3 / isolate v23.1.3 / race Av1-4-5-6-7-8)</name>
    <name type="common">Blackleg fungus</name>
    <name type="synonym">Phoma lingam</name>
    <dbReference type="NCBI Taxonomy" id="985895"/>
    <lineage>
        <taxon>Eukaryota</taxon>
        <taxon>Fungi</taxon>
        <taxon>Dikarya</taxon>
        <taxon>Ascomycota</taxon>
        <taxon>Pezizomycotina</taxon>
        <taxon>Dothideomycetes</taxon>
        <taxon>Pleosporomycetidae</taxon>
        <taxon>Pleosporales</taxon>
        <taxon>Pleosporineae</taxon>
        <taxon>Leptosphaeriaceae</taxon>
        <taxon>Plenodomus</taxon>
        <taxon>Plenodomus lingam/Leptosphaeria maculans species complex</taxon>
    </lineage>
</organism>
<feature type="region of interest" description="Disordered" evidence="1">
    <location>
        <begin position="1"/>
        <end position="38"/>
    </location>
</feature>
<dbReference type="InParanoid" id="E5A8F6"/>